<dbReference type="STRING" id="28445.BHQ20_09285"/>
<organism evidence="3 4">
    <name type="scientific">Mycobacterium intermedium</name>
    <dbReference type="NCBI Taxonomy" id="28445"/>
    <lineage>
        <taxon>Bacteria</taxon>
        <taxon>Bacillati</taxon>
        <taxon>Actinomycetota</taxon>
        <taxon>Actinomycetes</taxon>
        <taxon>Mycobacteriales</taxon>
        <taxon>Mycobacteriaceae</taxon>
        <taxon>Mycobacterium</taxon>
        <taxon>Mycobacterium simiae complex</taxon>
    </lineage>
</organism>
<dbReference type="RefSeq" id="WP_069418825.1">
    <property type="nucleotide sequence ID" value="NZ_CBCRZH010000045.1"/>
</dbReference>
<name>A0A1E3SH17_MYCIE</name>
<dbReference type="Pfam" id="PF00934">
    <property type="entry name" value="PE"/>
    <property type="match status" value="1"/>
</dbReference>
<protein>
    <submittedName>
        <fullName evidence="3">PE family protein</fullName>
    </submittedName>
</protein>
<keyword evidence="1" id="KW-0812">Transmembrane</keyword>
<keyword evidence="1" id="KW-0472">Membrane</keyword>
<evidence type="ECO:0000259" key="2">
    <source>
        <dbReference type="Pfam" id="PF00934"/>
    </source>
</evidence>
<gene>
    <name evidence="3" type="ORF">BST27_09500</name>
</gene>
<dbReference type="Proteomes" id="UP000192739">
    <property type="component" value="Unassembled WGS sequence"/>
</dbReference>
<evidence type="ECO:0000313" key="4">
    <source>
        <dbReference type="Proteomes" id="UP000192739"/>
    </source>
</evidence>
<sequence length="174" mass="17420">MSNVIAIPGLMATAAADLANIGSTLSAAHAAAAPSTSTLPPAAADEISANIAQLFSAHAQDYQDLAGRAATFHQQFVDRLTAGAAAYGSAESANTAALQPALEIASTIPTAAAIQIPALNSFVAALNLLLTILQNPFGFFIGPIIAAAVEIVISLVLRTLIAAIGGITFTVPTA</sequence>
<dbReference type="InterPro" id="IPR038332">
    <property type="entry name" value="PPE_sf"/>
</dbReference>
<dbReference type="AlphaFoldDB" id="A0A1E3SH17"/>
<dbReference type="SUPFAM" id="SSF140459">
    <property type="entry name" value="PE/PPE dimer-like"/>
    <property type="match status" value="1"/>
</dbReference>
<feature type="domain" description="PE" evidence="2">
    <location>
        <begin position="4"/>
        <end position="94"/>
    </location>
</feature>
<keyword evidence="1" id="KW-1133">Transmembrane helix</keyword>
<dbReference type="Gene3D" id="1.10.287.850">
    <property type="entry name" value="HP0062-like domain"/>
    <property type="match status" value="1"/>
</dbReference>
<feature type="transmembrane region" description="Helical" evidence="1">
    <location>
        <begin position="137"/>
        <end position="157"/>
    </location>
</feature>
<reference evidence="3 4" key="1">
    <citation type="submission" date="2017-02" db="EMBL/GenBank/DDBJ databases">
        <title>The new phylogeny of genus Mycobacterium.</title>
        <authorList>
            <person name="Tortoli E."/>
            <person name="Trovato A."/>
            <person name="Cirillo D.M."/>
        </authorList>
    </citation>
    <scope>NUCLEOTIDE SEQUENCE [LARGE SCALE GENOMIC DNA]</scope>
    <source>
        <strain evidence="3 4">DSM 44049</strain>
    </source>
</reference>
<proteinExistence type="predicted"/>
<evidence type="ECO:0000313" key="3">
    <source>
        <dbReference type="EMBL" id="ORB07473.1"/>
    </source>
</evidence>
<keyword evidence="4" id="KW-1185">Reference proteome</keyword>
<dbReference type="InterPro" id="IPR000084">
    <property type="entry name" value="PE-PGRS_N"/>
</dbReference>
<accession>A0A1E3SH17</accession>
<comment type="caution">
    <text evidence="3">The sequence shown here is derived from an EMBL/GenBank/DDBJ whole genome shotgun (WGS) entry which is preliminary data.</text>
</comment>
<dbReference type="OrthoDB" id="4731056at2"/>
<dbReference type="EMBL" id="MVHT01000019">
    <property type="protein sequence ID" value="ORB07473.1"/>
    <property type="molecule type" value="Genomic_DNA"/>
</dbReference>
<evidence type="ECO:0000256" key="1">
    <source>
        <dbReference type="SAM" id="Phobius"/>
    </source>
</evidence>